<reference evidence="2 3" key="1">
    <citation type="submission" date="2024-05" db="EMBL/GenBank/DDBJ databases">
        <title>Genome sequencing and assembly of Indian major carp, Cirrhinus mrigala (Hamilton, 1822).</title>
        <authorList>
            <person name="Mohindra V."/>
            <person name="Chowdhury L.M."/>
            <person name="Lal K."/>
            <person name="Jena J.K."/>
        </authorList>
    </citation>
    <scope>NUCLEOTIDE SEQUENCE [LARGE SCALE GENOMIC DNA]</scope>
    <source>
        <strain evidence="2">CM1030</strain>
        <tissue evidence="2">Blood</tissue>
    </source>
</reference>
<feature type="region of interest" description="Disordered" evidence="1">
    <location>
        <begin position="1"/>
        <end position="120"/>
    </location>
</feature>
<keyword evidence="3" id="KW-1185">Reference proteome</keyword>
<proteinExistence type="predicted"/>
<feature type="compositionally biased region" description="Polar residues" evidence="1">
    <location>
        <begin position="68"/>
        <end position="90"/>
    </location>
</feature>
<evidence type="ECO:0000313" key="3">
    <source>
        <dbReference type="Proteomes" id="UP001529510"/>
    </source>
</evidence>
<feature type="non-terminal residue" evidence="2">
    <location>
        <position position="120"/>
    </location>
</feature>
<feature type="compositionally biased region" description="Low complexity" evidence="1">
    <location>
        <begin position="14"/>
        <end position="41"/>
    </location>
</feature>
<comment type="caution">
    <text evidence="2">The sequence shown here is derived from an EMBL/GenBank/DDBJ whole genome shotgun (WGS) entry which is preliminary data.</text>
</comment>
<name>A0ABD0N3H5_CIRMR</name>
<dbReference type="EMBL" id="JAMKFB020000025">
    <property type="protein sequence ID" value="KAL0155361.1"/>
    <property type="molecule type" value="Genomic_DNA"/>
</dbReference>
<feature type="compositionally biased region" description="Basic and acidic residues" evidence="1">
    <location>
        <begin position="91"/>
        <end position="100"/>
    </location>
</feature>
<gene>
    <name evidence="2" type="ORF">M9458_049624</name>
</gene>
<protein>
    <submittedName>
        <fullName evidence="2">Uncharacterized protein</fullName>
    </submittedName>
</protein>
<evidence type="ECO:0000313" key="2">
    <source>
        <dbReference type="EMBL" id="KAL0155361.1"/>
    </source>
</evidence>
<evidence type="ECO:0000256" key="1">
    <source>
        <dbReference type="SAM" id="MobiDB-lite"/>
    </source>
</evidence>
<feature type="non-terminal residue" evidence="2">
    <location>
        <position position="1"/>
    </location>
</feature>
<feature type="compositionally biased region" description="Polar residues" evidence="1">
    <location>
        <begin position="42"/>
        <end position="60"/>
    </location>
</feature>
<sequence>LARVQPTPSRRLFSISDTSTNPDTSSSLLSRSSSYTRRLNSQSAGDVSAQNPSLPRSSSYGRKLDDPSVTSVTTATSGLSRLNNLVAQRSAQEEAEKKDAVSNSVTTTTTSGEPETKQRR</sequence>
<accession>A0ABD0N3H5</accession>
<organism evidence="2 3">
    <name type="scientific">Cirrhinus mrigala</name>
    <name type="common">Mrigala</name>
    <dbReference type="NCBI Taxonomy" id="683832"/>
    <lineage>
        <taxon>Eukaryota</taxon>
        <taxon>Metazoa</taxon>
        <taxon>Chordata</taxon>
        <taxon>Craniata</taxon>
        <taxon>Vertebrata</taxon>
        <taxon>Euteleostomi</taxon>
        <taxon>Actinopterygii</taxon>
        <taxon>Neopterygii</taxon>
        <taxon>Teleostei</taxon>
        <taxon>Ostariophysi</taxon>
        <taxon>Cypriniformes</taxon>
        <taxon>Cyprinidae</taxon>
        <taxon>Labeoninae</taxon>
        <taxon>Labeonini</taxon>
        <taxon>Cirrhinus</taxon>
    </lineage>
</organism>
<dbReference type="AlphaFoldDB" id="A0ABD0N3H5"/>
<dbReference type="Proteomes" id="UP001529510">
    <property type="component" value="Unassembled WGS sequence"/>
</dbReference>